<comment type="similarity">
    <text evidence="1">Belongs to the CvfB family.</text>
</comment>
<dbReference type="InterPro" id="IPR014464">
    <property type="entry name" value="CvfB_fam"/>
</dbReference>
<dbReference type="PANTHER" id="PTHR37296:SF1">
    <property type="entry name" value="CONSERVED VIRULENCE FACTOR B"/>
    <property type="match status" value="1"/>
</dbReference>
<dbReference type="SMART" id="SM00316">
    <property type="entry name" value="S1"/>
    <property type="match status" value="3"/>
</dbReference>
<dbReference type="InterPro" id="IPR003029">
    <property type="entry name" value="S1_domain"/>
</dbReference>
<gene>
    <name evidence="3" type="ORF">HMPREF9555_00324</name>
</gene>
<sequence>MQDETGTRTVRPPRRGKYGPSQVAELLAVRESEQGLFLDAETGNTNDDILLHNLQQTAPVKIGDRIRVFLYLDPKRRLTASMRIPRMAEGQVARLRVINVTKEGAFLDVGAERGIFLPYAGMRGRPKVGETVWAKLYTDKSGRLAVTMEVEDELRRASRPAEGVHVGDMLTGSVYNITERGAFLFTDERYIVFIDHKEIPVRPRVGERITVRVTYLREDGRLNASLRPPKEQAQTADAAAILALLTAHDGKMPYTDATSPEVIRDRFHISKAAFKRALGHLLKEGRIFQSGGWTYLCEENKNS</sequence>
<dbReference type="PIRSF" id="PIRSF012524">
    <property type="entry name" value="YitL_S1"/>
    <property type="match status" value="1"/>
</dbReference>
<dbReference type="Proteomes" id="UP000004633">
    <property type="component" value="Unassembled WGS sequence"/>
</dbReference>
<dbReference type="Pfam" id="PF13509">
    <property type="entry name" value="S1_2"/>
    <property type="match status" value="2"/>
</dbReference>
<dbReference type="Gene3D" id="1.10.10.10">
    <property type="entry name" value="Winged helix-like DNA-binding domain superfamily/Winged helix DNA-binding domain"/>
    <property type="match status" value="1"/>
</dbReference>
<dbReference type="AlphaFoldDB" id="E7N031"/>
<protein>
    <recommendedName>
        <fullName evidence="2">S1 motif domain-containing protein</fullName>
    </recommendedName>
</protein>
<dbReference type="InterPro" id="IPR012340">
    <property type="entry name" value="NA-bd_OB-fold"/>
</dbReference>
<organism evidence="3 4">
    <name type="scientific">Selenomonas artemidis F0399</name>
    <dbReference type="NCBI Taxonomy" id="749551"/>
    <lineage>
        <taxon>Bacteria</taxon>
        <taxon>Bacillati</taxon>
        <taxon>Bacillota</taxon>
        <taxon>Negativicutes</taxon>
        <taxon>Selenomonadales</taxon>
        <taxon>Selenomonadaceae</taxon>
        <taxon>Selenomonas</taxon>
    </lineage>
</organism>
<evidence type="ECO:0000313" key="3">
    <source>
        <dbReference type="EMBL" id="EFW30695.1"/>
    </source>
</evidence>
<name>E7N031_9FIRM</name>
<evidence type="ECO:0000256" key="1">
    <source>
        <dbReference type="PIRNR" id="PIRNR012524"/>
    </source>
</evidence>
<feature type="domain" description="S1 motif" evidence="2">
    <location>
        <begin position="167"/>
        <end position="227"/>
    </location>
</feature>
<dbReference type="Pfam" id="PF21543">
    <property type="entry name" value="CvfB_2nd"/>
    <property type="match status" value="1"/>
</dbReference>
<dbReference type="InterPro" id="IPR036388">
    <property type="entry name" value="WH-like_DNA-bd_sf"/>
</dbReference>
<proteinExistence type="inferred from homology"/>
<dbReference type="RefSeq" id="WP_009348982.1">
    <property type="nucleotide sequence ID" value="NZ_GL638127.1"/>
</dbReference>
<keyword evidence="4" id="KW-1185">Reference proteome</keyword>
<dbReference type="InterPro" id="IPR048587">
    <property type="entry name" value="CvfB_S1_3rd"/>
</dbReference>
<dbReference type="PANTHER" id="PTHR37296">
    <property type="entry name" value="CONSERVED VIRULENCE FACTOR B"/>
    <property type="match status" value="1"/>
</dbReference>
<evidence type="ECO:0000313" key="4">
    <source>
        <dbReference type="Proteomes" id="UP000004633"/>
    </source>
</evidence>
<dbReference type="InterPro" id="IPR040764">
    <property type="entry name" value="CvfB_WH"/>
</dbReference>
<reference evidence="3 4" key="1">
    <citation type="submission" date="2010-08" db="EMBL/GenBank/DDBJ databases">
        <authorList>
            <person name="Weinstock G."/>
            <person name="Sodergren E."/>
            <person name="Clifton S."/>
            <person name="Fulton L."/>
            <person name="Fulton B."/>
            <person name="Courtney L."/>
            <person name="Fronick C."/>
            <person name="Harrison M."/>
            <person name="Strong C."/>
            <person name="Farmer C."/>
            <person name="Delahaunty K."/>
            <person name="Markovic C."/>
            <person name="Hall O."/>
            <person name="Minx P."/>
            <person name="Tomlinson C."/>
            <person name="Mitreva M."/>
            <person name="Hou S."/>
            <person name="Chen J."/>
            <person name="Wollam A."/>
            <person name="Pepin K.H."/>
            <person name="Johnson M."/>
            <person name="Bhonagiri V."/>
            <person name="Zhang X."/>
            <person name="Suruliraj S."/>
            <person name="Warren W."/>
            <person name="Chinwalla A."/>
            <person name="Mardis E.R."/>
            <person name="Wilson R.K."/>
        </authorList>
    </citation>
    <scope>NUCLEOTIDE SEQUENCE [LARGE SCALE GENOMIC DNA]</scope>
    <source>
        <strain evidence="3 4">F0399</strain>
    </source>
</reference>
<dbReference type="EMBL" id="AECV01000001">
    <property type="protein sequence ID" value="EFW30695.1"/>
    <property type="molecule type" value="Genomic_DNA"/>
</dbReference>
<dbReference type="Pfam" id="PF17783">
    <property type="entry name" value="WHD_CvfB"/>
    <property type="match status" value="1"/>
</dbReference>
<dbReference type="STRING" id="749551.HMPREF9555_00324"/>
<dbReference type="PROSITE" id="PS50126">
    <property type="entry name" value="S1"/>
    <property type="match status" value="1"/>
</dbReference>
<dbReference type="InterPro" id="IPR039566">
    <property type="entry name" value="CvfB_S1_st"/>
</dbReference>
<comment type="caution">
    <text evidence="3">The sequence shown here is derived from an EMBL/GenBank/DDBJ whole genome shotgun (WGS) entry which is preliminary data.</text>
</comment>
<evidence type="ECO:0000259" key="2">
    <source>
        <dbReference type="PROSITE" id="PS50126"/>
    </source>
</evidence>
<dbReference type="SUPFAM" id="SSF50249">
    <property type="entry name" value="Nucleic acid-binding proteins"/>
    <property type="match status" value="1"/>
</dbReference>
<accession>E7N031</accession>
<dbReference type="GO" id="GO:0003676">
    <property type="term" value="F:nucleic acid binding"/>
    <property type="evidence" value="ECO:0007669"/>
    <property type="project" value="InterPro"/>
</dbReference>
<dbReference type="HOGENOM" id="CLU_064885_0_1_9"/>
<dbReference type="Gene3D" id="2.40.50.140">
    <property type="entry name" value="Nucleic acid-binding proteins"/>
    <property type="match status" value="2"/>
</dbReference>